<gene>
    <name evidence="7" type="ORF">A3D59_04385</name>
</gene>
<dbReference type="PANTHER" id="PTHR43197">
    <property type="entry name" value="UTP--GLUCOSE-1-PHOSPHATE URIDYLYLTRANSFERASE"/>
    <property type="match status" value="1"/>
</dbReference>
<dbReference type="Pfam" id="PF00483">
    <property type="entry name" value="NTP_transferase"/>
    <property type="match status" value="1"/>
</dbReference>
<dbReference type="SUPFAM" id="SSF53448">
    <property type="entry name" value="Nucleotide-diphospho-sugar transferases"/>
    <property type="match status" value="1"/>
</dbReference>
<dbReference type="InterPro" id="IPR029044">
    <property type="entry name" value="Nucleotide-diphossugar_trans"/>
</dbReference>
<evidence type="ECO:0000256" key="2">
    <source>
        <dbReference type="ARBA" id="ARBA00012415"/>
    </source>
</evidence>
<proteinExistence type="inferred from homology"/>
<protein>
    <recommendedName>
        <fullName evidence="2">UTP--glucose-1-phosphate uridylyltransferase</fullName>
        <ecNumber evidence="2">2.7.7.9</ecNumber>
    </recommendedName>
</protein>
<comment type="catalytic activity">
    <reaction evidence="5">
        <text>alpha-D-glucose 1-phosphate + UTP + H(+) = UDP-alpha-D-glucose + diphosphate</text>
        <dbReference type="Rhea" id="RHEA:19889"/>
        <dbReference type="ChEBI" id="CHEBI:15378"/>
        <dbReference type="ChEBI" id="CHEBI:33019"/>
        <dbReference type="ChEBI" id="CHEBI:46398"/>
        <dbReference type="ChEBI" id="CHEBI:58601"/>
        <dbReference type="ChEBI" id="CHEBI:58885"/>
        <dbReference type="EC" id="2.7.7.9"/>
    </reaction>
</comment>
<dbReference type="EMBL" id="MHTX01000017">
    <property type="protein sequence ID" value="OHA68377.1"/>
    <property type="molecule type" value="Genomic_DNA"/>
</dbReference>
<dbReference type="InterPro" id="IPR005835">
    <property type="entry name" value="NTP_transferase_dom"/>
</dbReference>
<evidence type="ECO:0000313" key="7">
    <source>
        <dbReference type="EMBL" id="OHA68377.1"/>
    </source>
</evidence>
<evidence type="ECO:0000256" key="5">
    <source>
        <dbReference type="ARBA" id="ARBA00048128"/>
    </source>
</evidence>
<reference evidence="7 8" key="1">
    <citation type="journal article" date="2016" name="Nat. Commun.">
        <title>Thousands of microbial genomes shed light on interconnected biogeochemical processes in an aquifer system.</title>
        <authorList>
            <person name="Anantharaman K."/>
            <person name="Brown C.T."/>
            <person name="Hug L.A."/>
            <person name="Sharon I."/>
            <person name="Castelle C.J."/>
            <person name="Probst A.J."/>
            <person name="Thomas B.C."/>
            <person name="Singh A."/>
            <person name="Wilkins M.J."/>
            <person name="Karaoz U."/>
            <person name="Brodie E.L."/>
            <person name="Williams K.H."/>
            <person name="Hubbard S.S."/>
            <person name="Banfield J.F."/>
        </authorList>
    </citation>
    <scope>NUCLEOTIDE SEQUENCE [LARGE SCALE GENOMIC DNA]</scope>
</reference>
<dbReference type="Gene3D" id="3.90.550.10">
    <property type="entry name" value="Spore Coat Polysaccharide Biosynthesis Protein SpsA, Chain A"/>
    <property type="match status" value="1"/>
</dbReference>
<dbReference type="EC" id="2.7.7.9" evidence="2"/>
<dbReference type="PANTHER" id="PTHR43197:SF1">
    <property type="entry name" value="UTP--GLUCOSE-1-PHOSPHATE URIDYLYLTRANSFERASE"/>
    <property type="match status" value="1"/>
</dbReference>
<dbReference type="Proteomes" id="UP000179258">
    <property type="component" value="Unassembled WGS sequence"/>
</dbReference>
<dbReference type="GO" id="GO:0006011">
    <property type="term" value="P:UDP-alpha-D-glucose metabolic process"/>
    <property type="evidence" value="ECO:0007669"/>
    <property type="project" value="InterPro"/>
</dbReference>
<evidence type="ECO:0000256" key="1">
    <source>
        <dbReference type="ARBA" id="ARBA00006890"/>
    </source>
</evidence>
<organism evidence="7 8">
    <name type="scientific">Candidatus Wildermuthbacteria bacterium RIFCSPHIGHO2_02_FULL_47_17</name>
    <dbReference type="NCBI Taxonomy" id="1802452"/>
    <lineage>
        <taxon>Bacteria</taxon>
        <taxon>Candidatus Wildermuthiibacteriota</taxon>
    </lineage>
</organism>
<evidence type="ECO:0000313" key="8">
    <source>
        <dbReference type="Proteomes" id="UP000179258"/>
    </source>
</evidence>
<keyword evidence="3" id="KW-0808">Transferase</keyword>
<comment type="caution">
    <text evidence="7">The sequence shown here is derived from an EMBL/GenBank/DDBJ whole genome shotgun (WGS) entry which is preliminary data.</text>
</comment>
<feature type="domain" description="Nucleotidyl transferase" evidence="6">
    <location>
        <begin position="8"/>
        <end position="263"/>
    </location>
</feature>
<evidence type="ECO:0000259" key="6">
    <source>
        <dbReference type="Pfam" id="PF00483"/>
    </source>
</evidence>
<dbReference type="AlphaFoldDB" id="A0A1G2R6N0"/>
<comment type="similarity">
    <text evidence="1">Belongs to the UDPGP type 2 family.</text>
</comment>
<evidence type="ECO:0000256" key="3">
    <source>
        <dbReference type="ARBA" id="ARBA00022679"/>
    </source>
</evidence>
<dbReference type="GO" id="GO:0003983">
    <property type="term" value="F:UTP:glucose-1-phosphate uridylyltransferase activity"/>
    <property type="evidence" value="ECO:0007669"/>
    <property type="project" value="UniProtKB-EC"/>
</dbReference>
<keyword evidence="4" id="KW-0548">Nucleotidyltransferase</keyword>
<evidence type="ECO:0000256" key="4">
    <source>
        <dbReference type="ARBA" id="ARBA00022695"/>
    </source>
</evidence>
<dbReference type="InterPro" id="IPR005771">
    <property type="entry name" value="GalU_uridylyltTrfase_bac/arc"/>
</dbReference>
<accession>A0A1G2R6N0</accession>
<name>A0A1G2R6N0_9BACT</name>
<sequence length="296" mass="33621">MEEIIKKVIIPIAGLGTRFLPLSTVVPKELWPLVDKPMVQYAVEEAKASGASRVIFVAKPGKKEVINYFRAYSAAEKALRVRKRDHLVADLHIIRELCASLSFSLASQEKPLGDGHAILQAKRLVRGEPCGVLFCDDIVVSKTPCLAQLARTYRTCEKPIVALKRVSYDKIKQYGCVQVERIANRLYKIKKIIEKPDPAAAPSDLVIVGKYILTPEVFDYLQKAKPTERHREIILAVVLNEMIQDGKIIYGYEFEGEWLECATKMDWMKSNMYLGLHHLQWGRELKEHIKGYSNRG</sequence>